<name>A0A1R3SXM3_9BACT</name>
<evidence type="ECO:0000256" key="1">
    <source>
        <dbReference type="SAM" id="Coils"/>
    </source>
</evidence>
<dbReference type="Proteomes" id="UP000187464">
    <property type="component" value="Chromosome I"/>
</dbReference>
<dbReference type="AlphaFoldDB" id="A0A1R3SXM3"/>
<proteinExistence type="predicted"/>
<dbReference type="RefSeq" id="WP_076930191.1">
    <property type="nucleotide sequence ID" value="NZ_LT605205.1"/>
</dbReference>
<gene>
    <name evidence="2" type="ORF">PSM36_1449</name>
</gene>
<organism evidence="2 3">
    <name type="scientific">Proteiniphilum saccharofermentans</name>
    <dbReference type="NCBI Taxonomy" id="1642647"/>
    <lineage>
        <taxon>Bacteria</taxon>
        <taxon>Pseudomonadati</taxon>
        <taxon>Bacteroidota</taxon>
        <taxon>Bacteroidia</taxon>
        <taxon>Bacteroidales</taxon>
        <taxon>Dysgonomonadaceae</taxon>
        <taxon>Proteiniphilum</taxon>
    </lineage>
</organism>
<dbReference type="EMBL" id="LT605205">
    <property type="protein sequence ID" value="SCD20271.1"/>
    <property type="molecule type" value="Genomic_DNA"/>
</dbReference>
<keyword evidence="1" id="KW-0175">Coiled coil</keyword>
<reference evidence="2 3" key="1">
    <citation type="submission" date="2016-08" db="EMBL/GenBank/DDBJ databases">
        <authorList>
            <person name="Seilhamer J.J."/>
        </authorList>
    </citation>
    <scope>NUCLEOTIDE SEQUENCE [LARGE SCALE GENOMIC DNA]</scope>
    <source>
        <strain evidence="2">M3/6</strain>
    </source>
</reference>
<dbReference type="KEGG" id="psac:PSM36_1449"/>
<evidence type="ECO:0000313" key="3">
    <source>
        <dbReference type="Proteomes" id="UP000187464"/>
    </source>
</evidence>
<feature type="coiled-coil region" evidence="1">
    <location>
        <begin position="32"/>
        <end position="167"/>
    </location>
</feature>
<feature type="coiled-coil region" evidence="1">
    <location>
        <begin position="522"/>
        <end position="563"/>
    </location>
</feature>
<accession>A0A1R3SXM3</accession>
<sequence>MKRKVLLGAFLLGVFIFTSCVENEESLSVEELRKSKSELLKSEAAMKAAEAEATKILAAADVALKNAQAEAEKANALKIAAETEIIKLQAKLQETENEQAKVALQSQLDAQVLQQKENELELKRIANDLQLAETQLQVDLAKAEKLLLEAQQALTGLKDDIAEAEKQKLQILAGKYAQKVSELNTAKQILSGMKSYLVLAENDLVSLEESKAKNIEQNNRDIAFSKAQIETYKQYADYNDNPQELYEIANAKYNEYLVAWNDGNITSLREEYYDLDNKTGDKLQPVFNTDFYNVINDWTFSQYISFPSADYTPNSLGYKWVEIENADLNQTYYYYKIIYPEVGDLRQLEIQIRERESWKDDAQSTLEFWEGEYETAIENSAIAKEAWEDAKGTPDEWSKQNDYQIAIQNENNVKNSLENAGSYLQYCQDQLDRYQNAYDVLSDADKLAEIKTAIDTYNAQFADVVEAYFAWQKAQTDVNKLFAEYSALWDIYDRASDIDSLIADREQRIKDRENANADISGITSQEELIEALTSEIDAQEKVVDAAKKAADAAKKAYEDALAEL</sequence>
<dbReference type="PROSITE" id="PS51257">
    <property type="entry name" value="PROKAR_LIPOPROTEIN"/>
    <property type="match status" value="1"/>
</dbReference>
<evidence type="ECO:0000313" key="2">
    <source>
        <dbReference type="EMBL" id="SCD20271.1"/>
    </source>
</evidence>
<keyword evidence="3" id="KW-1185">Reference proteome</keyword>
<protein>
    <submittedName>
        <fullName evidence="2">Putative secreted protein</fullName>
    </submittedName>
</protein>